<dbReference type="AlphaFoldDB" id="A0A673C4E0"/>
<evidence type="ECO:0000313" key="3">
    <source>
        <dbReference type="Proteomes" id="UP000472271"/>
    </source>
</evidence>
<evidence type="ECO:0000313" key="2">
    <source>
        <dbReference type="Ensembl" id="ENSSORP00005048850.1"/>
    </source>
</evidence>
<dbReference type="GO" id="GO:0010468">
    <property type="term" value="P:regulation of gene expression"/>
    <property type="evidence" value="ECO:0007669"/>
    <property type="project" value="UniProtKB-ARBA"/>
</dbReference>
<sequence>MYKFTCTYVSSKHFETQCRLMISCFIAPMGAPFGKGRREDTYVNGLLFLCVSRAVDCAGIVLKCLFCQFYDMILMVPASCERAANHCCPSYKQVVSMVPPTPSSEDESYMDMDCGLLTSCKDASDCLELAMEVSEICYH</sequence>
<evidence type="ECO:0000256" key="1">
    <source>
        <dbReference type="ARBA" id="ARBA00025778"/>
    </source>
</evidence>
<accession>A0A673C4E0</accession>
<reference evidence="2" key="2">
    <citation type="submission" date="2025-08" db="UniProtKB">
        <authorList>
            <consortium name="Ensembl"/>
        </authorList>
    </citation>
    <scope>IDENTIFICATION</scope>
</reference>
<dbReference type="InParanoid" id="A0A673C4E0"/>
<comment type="similarity">
    <text evidence="1">Belongs to the MDFI family.</text>
</comment>
<name>A0A673C4E0_9TELE</name>
<dbReference type="PANTHER" id="PTHR15304:SF2">
    <property type="entry name" value="MYOD FAMILY INHIBITOR DOMAIN-CONTAINING PROTEIN 2"/>
    <property type="match status" value="1"/>
</dbReference>
<proteinExistence type="inferred from homology"/>
<keyword evidence="3" id="KW-1185">Reference proteome</keyword>
<dbReference type="InterPro" id="IPR026134">
    <property type="entry name" value="MDFI/MDFIC"/>
</dbReference>
<dbReference type="Pfam" id="PF15316">
    <property type="entry name" value="MDFI"/>
    <property type="match status" value="1"/>
</dbReference>
<dbReference type="Ensembl" id="ENSSORT00005050042.1">
    <property type="protein sequence ID" value="ENSSORP00005048850.1"/>
    <property type="gene ID" value="ENSSORG00005022226.1"/>
</dbReference>
<reference evidence="2" key="1">
    <citation type="submission" date="2019-06" db="EMBL/GenBank/DDBJ databases">
        <authorList>
            <consortium name="Wellcome Sanger Institute Data Sharing"/>
        </authorList>
    </citation>
    <scope>NUCLEOTIDE SEQUENCE [LARGE SCALE GENOMIC DNA]</scope>
</reference>
<protein>
    <submittedName>
        <fullName evidence="2">Uncharacterized protein</fullName>
    </submittedName>
</protein>
<reference evidence="2" key="3">
    <citation type="submission" date="2025-09" db="UniProtKB">
        <authorList>
            <consortium name="Ensembl"/>
        </authorList>
    </citation>
    <scope>IDENTIFICATION</scope>
</reference>
<dbReference type="Proteomes" id="UP000472271">
    <property type="component" value="Chromosome 5"/>
</dbReference>
<organism evidence="2 3">
    <name type="scientific">Sphaeramia orbicularis</name>
    <name type="common">orbiculate cardinalfish</name>
    <dbReference type="NCBI Taxonomy" id="375764"/>
    <lineage>
        <taxon>Eukaryota</taxon>
        <taxon>Metazoa</taxon>
        <taxon>Chordata</taxon>
        <taxon>Craniata</taxon>
        <taxon>Vertebrata</taxon>
        <taxon>Euteleostomi</taxon>
        <taxon>Actinopterygii</taxon>
        <taxon>Neopterygii</taxon>
        <taxon>Teleostei</taxon>
        <taxon>Neoteleostei</taxon>
        <taxon>Acanthomorphata</taxon>
        <taxon>Gobiaria</taxon>
        <taxon>Kurtiformes</taxon>
        <taxon>Apogonoidei</taxon>
        <taxon>Apogonidae</taxon>
        <taxon>Apogoninae</taxon>
        <taxon>Sphaeramia</taxon>
    </lineage>
</organism>
<dbReference type="PANTHER" id="PTHR15304">
    <property type="entry name" value="MYOD FAMILY INHIBITOR"/>
    <property type="match status" value="1"/>
</dbReference>